<comment type="catalytic activity">
    <reaction evidence="11">
        <text>a fatty acyl-[ACP] + malonyl-[ACP] + H(+) = a 3-oxoacyl-[ACP] + holo-[ACP] + CO2</text>
        <dbReference type="Rhea" id="RHEA:22836"/>
        <dbReference type="Rhea" id="RHEA-COMP:9623"/>
        <dbReference type="Rhea" id="RHEA-COMP:9685"/>
        <dbReference type="Rhea" id="RHEA-COMP:9916"/>
        <dbReference type="Rhea" id="RHEA-COMP:14125"/>
        <dbReference type="ChEBI" id="CHEBI:15378"/>
        <dbReference type="ChEBI" id="CHEBI:16526"/>
        <dbReference type="ChEBI" id="CHEBI:64479"/>
        <dbReference type="ChEBI" id="CHEBI:78449"/>
        <dbReference type="ChEBI" id="CHEBI:78776"/>
        <dbReference type="ChEBI" id="CHEBI:138651"/>
    </reaction>
</comment>
<evidence type="ECO:0000313" key="16">
    <source>
        <dbReference type="Proteomes" id="UP000558192"/>
    </source>
</evidence>
<keyword evidence="8" id="KW-0443">Lipid metabolism</keyword>
<dbReference type="EMBL" id="JAATJC010000001">
    <property type="protein sequence ID" value="NJC06887.1"/>
    <property type="molecule type" value="Genomic_DNA"/>
</dbReference>
<keyword evidence="16" id="KW-1185">Reference proteome</keyword>
<dbReference type="InterPro" id="IPR014030">
    <property type="entry name" value="Ketoacyl_synth_N"/>
</dbReference>
<protein>
    <recommendedName>
        <fullName evidence="4 11">3-oxoacyl-[acyl-carrier-protein] synthase 2</fullName>
        <ecNumber evidence="3 11">2.3.1.179</ecNumber>
    </recommendedName>
</protein>
<dbReference type="GO" id="GO:0006633">
    <property type="term" value="P:fatty acid biosynthetic process"/>
    <property type="evidence" value="ECO:0007669"/>
    <property type="project" value="UniProtKB-UniRule"/>
</dbReference>
<evidence type="ECO:0000256" key="4">
    <source>
        <dbReference type="ARBA" id="ARBA00014657"/>
    </source>
</evidence>
<evidence type="ECO:0000256" key="7">
    <source>
        <dbReference type="ARBA" id="ARBA00022832"/>
    </source>
</evidence>
<dbReference type="Proteomes" id="UP000558192">
    <property type="component" value="Unassembled WGS sequence"/>
</dbReference>
<dbReference type="InterPro" id="IPR020841">
    <property type="entry name" value="PKS_Beta-ketoAc_synthase_dom"/>
</dbReference>
<dbReference type="PROSITE" id="PS00606">
    <property type="entry name" value="KS3_1"/>
    <property type="match status" value="1"/>
</dbReference>
<keyword evidence="6 11" id="KW-0808">Transferase</keyword>
<dbReference type="PANTHER" id="PTHR11712:SF336">
    <property type="entry name" value="3-OXOACYL-[ACYL-CARRIER-PROTEIN] SYNTHASE, MITOCHONDRIAL"/>
    <property type="match status" value="1"/>
</dbReference>
<dbReference type="Gene3D" id="3.40.47.10">
    <property type="match status" value="1"/>
</dbReference>
<dbReference type="NCBIfam" id="TIGR03150">
    <property type="entry name" value="fabF"/>
    <property type="match status" value="1"/>
</dbReference>
<evidence type="ECO:0000256" key="13">
    <source>
        <dbReference type="RuleBase" id="RU003694"/>
    </source>
</evidence>
<organism evidence="15 16">
    <name type="scientific">Sphingomonas kaistensis</name>
    <dbReference type="NCBI Taxonomy" id="298708"/>
    <lineage>
        <taxon>Bacteria</taxon>
        <taxon>Pseudomonadati</taxon>
        <taxon>Pseudomonadota</taxon>
        <taxon>Alphaproteobacteria</taxon>
        <taxon>Sphingomonadales</taxon>
        <taxon>Sphingomonadaceae</taxon>
        <taxon>Sphingomonas</taxon>
    </lineage>
</organism>
<dbReference type="EC" id="2.3.1.179" evidence="3 11"/>
<dbReference type="RefSeq" id="WP_168070374.1">
    <property type="nucleotide sequence ID" value="NZ_JAATJC010000001.1"/>
</dbReference>
<name>A0A7X5Y979_9SPHN</name>
<dbReference type="NCBIfam" id="NF005589">
    <property type="entry name" value="PRK07314.1"/>
    <property type="match status" value="1"/>
</dbReference>
<sequence>MRRVVVTGLGLVTPLGCDVETAWSNILASKSGAGPITRFDASDYKCQIACEVKPADHEYGFDPGKRVDHKIQRQVDPFIIFGLDAAGQALEDAGLTDMSDEMKLRAGCSIGSGIGGLPGIESESLVLAEKGPGRVSPHFVHGRLINLISGQVSIKYGLMGPNHAVVTACSTGAHSIGDAARMIRDDDADIMVAGGAEATICPIGVAGFAQARALNMSYNDRPEQASRPYDRDRDGFVMGEGAGVIVLEEYEHAKARGAKIYAEVVGYGLSGDAYHVTAPHPHGAGAENAMRMALRKAGMEPGDIDYINAHGTSTMADTIELAAAKRVFGDDLGGASMSSTKSAIGHLLGGAGAVESIFCILALRDQIVPPTLNLDTPDEGTEGVDLVPHVAKKRPVKAVLNNSFGFGGTNASLILKAI</sequence>
<proteinExistence type="inferred from homology"/>
<dbReference type="GO" id="GO:0005829">
    <property type="term" value="C:cytosol"/>
    <property type="evidence" value="ECO:0007669"/>
    <property type="project" value="TreeGrafter"/>
</dbReference>
<evidence type="ECO:0000256" key="5">
    <source>
        <dbReference type="ARBA" id="ARBA00022516"/>
    </source>
</evidence>
<gene>
    <name evidence="15" type="ORF">GGQ97_002680</name>
</gene>
<dbReference type="AlphaFoldDB" id="A0A7X5Y979"/>
<evidence type="ECO:0000256" key="3">
    <source>
        <dbReference type="ARBA" id="ARBA00012356"/>
    </source>
</evidence>
<comment type="pathway">
    <text evidence="1 11">Lipid metabolism; fatty acid biosynthesis.</text>
</comment>
<dbReference type="Pfam" id="PF02801">
    <property type="entry name" value="Ketoacyl-synt_C"/>
    <property type="match status" value="1"/>
</dbReference>
<dbReference type="SMART" id="SM00825">
    <property type="entry name" value="PKS_KS"/>
    <property type="match status" value="1"/>
</dbReference>
<evidence type="ECO:0000256" key="2">
    <source>
        <dbReference type="ARBA" id="ARBA00008467"/>
    </source>
</evidence>
<comment type="function">
    <text evidence="11">Involved in the type II fatty acid elongation cycle. Catalyzes the elongation of a wide range of acyl-ACP by the addition of two carbons from malonyl-ACP to an acyl acceptor. Can efficiently catalyze the conversion of palmitoleoyl-ACP (cis-hexadec-9-enoyl-ACP) to cis-vaccenoyl-ACP (cis-octadec-11-enoyl-ACP), an essential step in the thermal regulation of fatty acid composition.</text>
</comment>
<reference evidence="15 16" key="1">
    <citation type="submission" date="2020-03" db="EMBL/GenBank/DDBJ databases">
        <title>Genomic Encyclopedia of Type Strains, Phase IV (KMG-IV): sequencing the most valuable type-strain genomes for metagenomic binning, comparative biology and taxonomic classification.</title>
        <authorList>
            <person name="Goeker M."/>
        </authorList>
    </citation>
    <scope>NUCLEOTIDE SEQUENCE [LARGE SCALE GENOMIC DNA]</scope>
    <source>
        <strain evidence="15 16">DSM 16846</strain>
    </source>
</reference>
<keyword evidence="10 11" id="KW-0012">Acyltransferase</keyword>
<dbReference type="PANTHER" id="PTHR11712">
    <property type="entry name" value="POLYKETIDE SYNTHASE-RELATED"/>
    <property type="match status" value="1"/>
</dbReference>
<dbReference type="CDD" id="cd00834">
    <property type="entry name" value="KAS_I_II"/>
    <property type="match status" value="1"/>
</dbReference>
<feature type="domain" description="Ketosynthase family 3 (KS3)" evidence="14">
    <location>
        <begin position="1"/>
        <end position="417"/>
    </location>
</feature>
<evidence type="ECO:0000256" key="11">
    <source>
        <dbReference type="PIRNR" id="PIRNR000447"/>
    </source>
</evidence>
<evidence type="ECO:0000313" key="15">
    <source>
        <dbReference type="EMBL" id="NJC06887.1"/>
    </source>
</evidence>
<dbReference type="PROSITE" id="PS52004">
    <property type="entry name" value="KS3_2"/>
    <property type="match status" value="1"/>
</dbReference>
<dbReference type="SUPFAM" id="SSF53901">
    <property type="entry name" value="Thiolase-like"/>
    <property type="match status" value="2"/>
</dbReference>
<evidence type="ECO:0000256" key="9">
    <source>
        <dbReference type="ARBA" id="ARBA00023160"/>
    </source>
</evidence>
<dbReference type="InterPro" id="IPR000794">
    <property type="entry name" value="Beta-ketoacyl_synthase"/>
</dbReference>
<evidence type="ECO:0000256" key="10">
    <source>
        <dbReference type="ARBA" id="ARBA00023315"/>
    </source>
</evidence>
<keyword evidence="7" id="KW-0276">Fatty acid metabolism</keyword>
<dbReference type="PIRSF" id="PIRSF000447">
    <property type="entry name" value="KAS_II"/>
    <property type="match status" value="1"/>
</dbReference>
<dbReference type="InterPro" id="IPR017568">
    <property type="entry name" value="3-oxoacyl-ACP_synth-2"/>
</dbReference>
<evidence type="ECO:0000256" key="8">
    <source>
        <dbReference type="ARBA" id="ARBA00023098"/>
    </source>
</evidence>
<comment type="caution">
    <text evidence="15">The sequence shown here is derived from an EMBL/GenBank/DDBJ whole genome shotgun (WGS) entry which is preliminary data.</text>
</comment>
<evidence type="ECO:0000256" key="12">
    <source>
        <dbReference type="PIRSR" id="PIRSR000447-1"/>
    </source>
</evidence>
<dbReference type="UniPathway" id="UPA00094"/>
<feature type="active site" description="For beta-ketoacyl synthase activity" evidence="12">
    <location>
        <position position="169"/>
    </location>
</feature>
<dbReference type="InterPro" id="IPR014031">
    <property type="entry name" value="Ketoacyl_synth_C"/>
</dbReference>
<dbReference type="NCBIfam" id="NF004970">
    <property type="entry name" value="PRK06333.1"/>
    <property type="match status" value="1"/>
</dbReference>
<keyword evidence="5 11" id="KW-0444">Lipid biosynthesis</keyword>
<dbReference type="InterPro" id="IPR018201">
    <property type="entry name" value="Ketoacyl_synth_AS"/>
</dbReference>
<keyword evidence="9 11" id="KW-0275">Fatty acid biosynthesis</keyword>
<dbReference type="GO" id="GO:0004315">
    <property type="term" value="F:3-oxoacyl-[acyl-carrier-protein] synthase activity"/>
    <property type="evidence" value="ECO:0007669"/>
    <property type="project" value="UniProtKB-UniRule"/>
</dbReference>
<evidence type="ECO:0000256" key="6">
    <source>
        <dbReference type="ARBA" id="ARBA00022679"/>
    </source>
</evidence>
<dbReference type="FunFam" id="3.40.47.10:FF:000009">
    <property type="entry name" value="3-oxoacyl-[acyl-carrier-protein] synthase 2"/>
    <property type="match status" value="1"/>
</dbReference>
<comment type="similarity">
    <text evidence="2 11 13">Belongs to the thiolase-like superfamily. Beta-ketoacyl-ACP synthases family.</text>
</comment>
<evidence type="ECO:0000256" key="1">
    <source>
        <dbReference type="ARBA" id="ARBA00005194"/>
    </source>
</evidence>
<dbReference type="Pfam" id="PF00109">
    <property type="entry name" value="ketoacyl-synt"/>
    <property type="match status" value="1"/>
</dbReference>
<comment type="catalytic activity">
    <reaction evidence="11">
        <text>(9Z)-hexadecenoyl-[ACP] + malonyl-[ACP] + H(+) = 3-oxo-(11Z)-octadecenoyl-[ACP] + holo-[ACP] + CO2</text>
        <dbReference type="Rhea" id="RHEA:55040"/>
        <dbReference type="Rhea" id="RHEA-COMP:9623"/>
        <dbReference type="Rhea" id="RHEA-COMP:9685"/>
        <dbReference type="Rhea" id="RHEA-COMP:10800"/>
        <dbReference type="Rhea" id="RHEA-COMP:14074"/>
        <dbReference type="ChEBI" id="CHEBI:15378"/>
        <dbReference type="ChEBI" id="CHEBI:16526"/>
        <dbReference type="ChEBI" id="CHEBI:64479"/>
        <dbReference type="ChEBI" id="CHEBI:78449"/>
        <dbReference type="ChEBI" id="CHEBI:83989"/>
        <dbReference type="ChEBI" id="CHEBI:138538"/>
        <dbReference type="EC" id="2.3.1.179"/>
    </reaction>
</comment>
<evidence type="ECO:0000259" key="14">
    <source>
        <dbReference type="PROSITE" id="PS52004"/>
    </source>
</evidence>
<accession>A0A7X5Y979</accession>
<dbReference type="InterPro" id="IPR016039">
    <property type="entry name" value="Thiolase-like"/>
</dbReference>